<organism evidence="1 2">
    <name type="scientific">Popillia japonica</name>
    <name type="common">Japanese beetle</name>
    <dbReference type="NCBI Taxonomy" id="7064"/>
    <lineage>
        <taxon>Eukaryota</taxon>
        <taxon>Metazoa</taxon>
        <taxon>Ecdysozoa</taxon>
        <taxon>Arthropoda</taxon>
        <taxon>Hexapoda</taxon>
        <taxon>Insecta</taxon>
        <taxon>Pterygota</taxon>
        <taxon>Neoptera</taxon>
        <taxon>Endopterygota</taxon>
        <taxon>Coleoptera</taxon>
        <taxon>Polyphaga</taxon>
        <taxon>Scarabaeiformia</taxon>
        <taxon>Scarabaeidae</taxon>
        <taxon>Rutelinae</taxon>
        <taxon>Popillia</taxon>
    </lineage>
</organism>
<comment type="caution">
    <text evidence="1">The sequence shown here is derived from an EMBL/GenBank/DDBJ whole genome shotgun (WGS) entry which is preliminary data.</text>
</comment>
<proteinExistence type="predicted"/>
<sequence length="96" mass="11094">MLTTAINFKNYNTGISRRRETEALPQLTALLAHQTDNPFDFRTDETNAKDDDGDDEKEFLTMMVCQMAAVHFYGVYRRSLFINKLLSPFLLLLTDI</sequence>
<evidence type="ECO:0000313" key="2">
    <source>
        <dbReference type="Proteomes" id="UP001458880"/>
    </source>
</evidence>
<evidence type="ECO:0000313" key="1">
    <source>
        <dbReference type="EMBL" id="KAK9686936.1"/>
    </source>
</evidence>
<dbReference type="AlphaFoldDB" id="A0AAW1IC45"/>
<accession>A0AAW1IC45</accession>
<dbReference type="EMBL" id="JASPKY010000674">
    <property type="protein sequence ID" value="KAK9686936.1"/>
    <property type="molecule type" value="Genomic_DNA"/>
</dbReference>
<reference evidence="1 2" key="1">
    <citation type="journal article" date="2024" name="BMC Genomics">
        <title>De novo assembly and annotation of Popillia japonica's genome with initial clues to its potential as an invasive pest.</title>
        <authorList>
            <person name="Cucini C."/>
            <person name="Boschi S."/>
            <person name="Funari R."/>
            <person name="Cardaioli E."/>
            <person name="Iannotti N."/>
            <person name="Marturano G."/>
            <person name="Paoli F."/>
            <person name="Bruttini M."/>
            <person name="Carapelli A."/>
            <person name="Frati F."/>
            <person name="Nardi F."/>
        </authorList>
    </citation>
    <scope>NUCLEOTIDE SEQUENCE [LARGE SCALE GENOMIC DNA]</scope>
    <source>
        <strain evidence="1">DMR45628</strain>
    </source>
</reference>
<dbReference type="Proteomes" id="UP001458880">
    <property type="component" value="Unassembled WGS sequence"/>
</dbReference>
<protein>
    <submittedName>
        <fullName evidence="1">Uncharacterized protein</fullName>
    </submittedName>
</protein>
<name>A0AAW1IC45_POPJA</name>
<keyword evidence="2" id="KW-1185">Reference proteome</keyword>
<gene>
    <name evidence="1" type="ORF">QE152_g36832</name>
</gene>